<feature type="transmembrane region" description="Helical" evidence="2">
    <location>
        <begin position="124"/>
        <end position="144"/>
    </location>
</feature>
<feature type="transmembrane region" description="Helical" evidence="2">
    <location>
        <begin position="35"/>
        <end position="56"/>
    </location>
</feature>
<gene>
    <name evidence="3" type="ORF">UFOPK2032_00016</name>
</gene>
<keyword evidence="2" id="KW-0472">Membrane</keyword>
<name>A0A6J6IC92_9ZZZZ</name>
<reference evidence="3" key="1">
    <citation type="submission" date="2020-05" db="EMBL/GenBank/DDBJ databases">
        <authorList>
            <person name="Chiriac C."/>
            <person name="Salcher M."/>
            <person name="Ghai R."/>
            <person name="Kavagutti S V."/>
        </authorList>
    </citation>
    <scope>NUCLEOTIDE SEQUENCE</scope>
</reference>
<organism evidence="3">
    <name type="scientific">freshwater metagenome</name>
    <dbReference type="NCBI Taxonomy" id="449393"/>
    <lineage>
        <taxon>unclassified sequences</taxon>
        <taxon>metagenomes</taxon>
        <taxon>ecological metagenomes</taxon>
    </lineage>
</organism>
<proteinExistence type="predicted"/>
<evidence type="ECO:0000313" key="3">
    <source>
        <dbReference type="EMBL" id="CAB4623296.1"/>
    </source>
</evidence>
<keyword evidence="2" id="KW-1133">Transmembrane helix</keyword>
<dbReference type="EMBL" id="CAEZVM010000001">
    <property type="protein sequence ID" value="CAB4623296.1"/>
    <property type="molecule type" value="Genomic_DNA"/>
</dbReference>
<evidence type="ECO:0000256" key="1">
    <source>
        <dbReference type="SAM" id="MobiDB-lite"/>
    </source>
</evidence>
<feature type="transmembrane region" description="Helical" evidence="2">
    <location>
        <begin position="63"/>
        <end position="81"/>
    </location>
</feature>
<evidence type="ECO:0000256" key="2">
    <source>
        <dbReference type="SAM" id="Phobius"/>
    </source>
</evidence>
<dbReference type="AlphaFoldDB" id="A0A6J6IC92"/>
<keyword evidence="2" id="KW-0812">Transmembrane</keyword>
<accession>A0A6J6IC92</accession>
<feature type="region of interest" description="Disordered" evidence="1">
    <location>
        <begin position="148"/>
        <end position="169"/>
    </location>
</feature>
<sequence length="169" mass="18057">MTWVLTIFLMSIFAGLSWAEVDLTLAAGGQNLEVSGFQAFPVASALILLQAVALLTNLFTPELFGRLIAALLIPIQLWHLIAVSSSGAMAVQIAVETKVAEITGVVGSAGQIEFIQSTITTSMWGVYIFALAINLLVLVARSSLKASPRVRNPSAPEDQDSGDLWESQR</sequence>
<protein>
    <submittedName>
        <fullName evidence="3">Unannotated protein</fullName>
    </submittedName>
</protein>